<feature type="coiled-coil region" evidence="1">
    <location>
        <begin position="490"/>
        <end position="552"/>
    </location>
</feature>
<dbReference type="AlphaFoldDB" id="E7SB32"/>
<dbReference type="EMBL" id="AEQR01000019">
    <property type="protein sequence ID" value="EFV99291.1"/>
    <property type="molecule type" value="Genomic_DNA"/>
</dbReference>
<gene>
    <name evidence="3" type="ORF">HMPREF9421_1399</name>
</gene>
<feature type="region of interest" description="Disordered" evidence="2">
    <location>
        <begin position="689"/>
        <end position="742"/>
    </location>
</feature>
<feature type="compositionally biased region" description="Polar residues" evidence="2">
    <location>
        <begin position="708"/>
        <end position="717"/>
    </location>
</feature>
<evidence type="ECO:0000256" key="1">
    <source>
        <dbReference type="SAM" id="Coils"/>
    </source>
</evidence>
<evidence type="ECO:0000313" key="4">
    <source>
        <dbReference type="Proteomes" id="UP000002814"/>
    </source>
</evidence>
<protein>
    <submittedName>
        <fullName evidence="3">Uncharacterized protein</fullName>
    </submittedName>
</protein>
<dbReference type="Proteomes" id="UP000002814">
    <property type="component" value="Unassembled WGS sequence"/>
</dbReference>
<dbReference type="eggNOG" id="ENOG50338TK">
    <property type="taxonomic scope" value="Bacteria"/>
</dbReference>
<dbReference type="HOGENOM" id="CLU_364430_0_0_9"/>
<evidence type="ECO:0000256" key="2">
    <source>
        <dbReference type="SAM" id="MobiDB-lite"/>
    </source>
</evidence>
<dbReference type="SUPFAM" id="SSF57997">
    <property type="entry name" value="Tropomyosin"/>
    <property type="match status" value="1"/>
</dbReference>
<reference evidence="3 4" key="1">
    <citation type="submission" date="2010-12" db="EMBL/GenBank/DDBJ databases">
        <authorList>
            <person name="Muzny D."/>
            <person name="Qin X."/>
            <person name="Deng J."/>
            <person name="Jiang H."/>
            <person name="Liu Y."/>
            <person name="Qu J."/>
            <person name="Song X.-Z."/>
            <person name="Zhang L."/>
            <person name="Thornton R."/>
            <person name="Coyle M."/>
            <person name="Francisco L."/>
            <person name="Jackson L."/>
            <person name="Javaid M."/>
            <person name="Korchina V."/>
            <person name="Kovar C."/>
            <person name="Mata R."/>
            <person name="Mathew T."/>
            <person name="Ngo R."/>
            <person name="Nguyen L."/>
            <person name="Nguyen N."/>
            <person name="Okwuonu G."/>
            <person name="Ongeri F."/>
            <person name="Pham C."/>
            <person name="Simmons D."/>
            <person name="Wilczek-Boney K."/>
            <person name="Hale W."/>
            <person name="Jakkamsetti A."/>
            <person name="Pham P."/>
            <person name="Ruth R."/>
            <person name="San Lucas F."/>
            <person name="Warren J."/>
            <person name="Zhang J."/>
            <person name="Zhao Z."/>
            <person name="Zhou C."/>
            <person name="Zhu D."/>
            <person name="Lee S."/>
            <person name="Bess C."/>
            <person name="Blankenburg K."/>
            <person name="Forbes L."/>
            <person name="Fu Q."/>
            <person name="Gubbala S."/>
            <person name="Hirani K."/>
            <person name="Jayaseelan J.C."/>
            <person name="Lara F."/>
            <person name="Munidasa M."/>
            <person name="Palculict T."/>
            <person name="Patil S."/>
            <person name="Pu L.-L."/>
            <person name="Saada N."/>
            <person name="Tang L."/>
            <person name="Weissenberger G."/>
            <person name="Zhu Y."/>
            <person name="Hemphill L."/>
            <person name="Shang Y."/>
            <person name="Youmans B."/>
            <person name="Ayvaz T."/>
            <person name="Ross M."/>
            <person name="Santibanez J."/>
            <person name="Aqrawi P."/>
            <person name="Gross S."/>
            <person name="Joshi V."/>
            <person name="Fowler G."/>
            <person name="Nazareth L."/>
            <person name="Reid J."/>
            <person name="Worley K."/>
            <person name="Petrosino J."/>
            <person name="Highlander S."/>
            <person name="Gibbs R."/>
        </authorList>
    </citation>
    <scope>NUCLEOTIDE SEQUENCE [LARGE SCALE GENOMIC DNA]</scope>
    <source>
        <strain evidence="3 4">ATCC 700641</strain>
    </source>
</reference>
<dbReference type="Gene3D" id="3.40.33.10">
    <property type="entry name" value="CAP"/>
    <property type="match status" value="1"/>
</dbReference>
<feature type="compositionally biased region" description="Acidic residues" evidence="2">
    <location>
        <begin position="718"/>
        <end position="732"/>
    </location>
</feature>
<feature type="coiled-coil region" evidence="1">
    <location>
        <begin position="585"/>
        <end position="664"/>
    </location>
</feature>
<proteinExistence type="predicted"/>
<keyword evidence="4" id="KW-1185">Reference proteome</keyword>
<feature type="coiled-coil region" evidence="1">
    <location>
        <begin position="199"/>
        <end position="275"/>
    </location>
</feature>
<feature type="coiled-coil region" evidence="1">
    <location>
        <begin position="79"/>
        <end position="134"/>
    </location>
</feature>
<evidence type="ECO:0000313" key="3">
    <source>
        <dbReference type="EMBL" id="EFV99291.1"/>
    </source>
</evidence>
<accession>E7SB32</accession>
<name>E7SB32_9STRE</name>
<comment type="caution">
    <text evidence="3">The sequence shown here is derived from an EMBL/GenBank/DDBJ whole genome shotgun (WGS) entry which is preliminary data.</text>
</comment>
<sequence length="758" mass="84958">MVTKCGILKWREKRYEKVLVVFAMGKKIRKSVFTTGVAETTLFSGLAGHKAQAEEIAQKDTADQQSTDVIGMDTSFMDVDILNEQLLKAEKRVEDQRLRLNQAQSEYNVAKSGLEAAEANLQITETRIQDSNLSSIGKTENEVAVAEAVVILEEEKVRQATESDQQVRSAIKNQENKIAAQQLLVDIAGNELRKAKQPIQNDETVLANAQQKEEQAQNEVKIAQALVVNLTETHANVPQVLKQVSSEIAGAQEKIERLAHQISLKEVELEQVREAAMLSPINLQQASYETLLQEWAKAGDQGAVEALALYRRRSEEDQLAGGKVTRLDNVLKALEIVDAVNQYRRQAGLAELLVAPYQLPASQLQTEYYVNHRSEQSNFQENENVAWGYRPREAVAIWYSEKDLYRQLAHQYGLSTDESQLDPRQISRKVEPELFAKVGHYVHMMGNQYKAISVAYDPDLEVSQAAFFEEGSPLYTSEELTKWMRKVADARTTKADVKAVKNTLESLKVEKINQESRINILSGHLFDVKNSLASHEQLLARAQRNLASAMKKWQAASTEVKEAENSLAVSRARIQGSISPKEKALKNVTLALEEDKKQLEALQNAAKETASKLEGAHAQLQIAQKQLMQAKSHLKLFTNSSELLVDAQALVASAKTELEEKKAQFEAEFETFMSYQKEASDFRSRIEKIKSSDNGEKSAVAGEEGATYQAQLSQDDSSQTEDPLEAEDDFQEDAGREEKKRKKGLSKWFRGLGFKKDQ</sequence>
<keyword evidence="1" id="KW-0175">Coiled coil</keyword>
<dbReference type="SUPFAM" id="SSF55797">
    <property type="entry name" value="PR-1-like"/>
    <property type="match status" value="1"/>
</dbReference>
<organism evidence="3 4">
    <name type="scientific">Streptococcus australis ATCC 700641</name>
    <dbReference type="NCBI Taxonomy" id="888833"/>
    <lineage>
        <taxon>Bacteria</taxon>
        <taxon>Bacillati</taxon>
        <taxon>Bacillota</taxon>
        <taxon>Bacilli</taxon>
        <taxon>Lactobacillales</taxon>
        <taxon>Streptococcaceae</taxon>
        <taxon>Streptococcus</taxon>
    </lineage>
</organism>
<dbReference type="InterPro" id="IPR035940">
    <property type="entry name" value="CAP_sf"/>
</dbReference>